<dbReference type="InterPro" id="IPR007837">
    <property type="entry name" value="DinB"/>
</dbReference>
<evidence type="ECO:0000256" key="1">
    <source>
        <dbReference type="ARBA" id="ARBA00008635"/>
    </source>
</evidence>
<keyword evidence="4" id="KW-1185">Reference proteome</keyword>
<dbReference type="InterPro" id="IPR034660">
    <property type="entry name" value="DinB/YfiT-like"/>
</dbReference>
<reference evidence="3 4" key="1">
    <citation type="journal article" date="2019" name="Int. J. Syst. Evol. Microbiol.">
        <title>The Global Catalogue of Microorganisms (GCM) 10K type strain sequencing project: providing services to taxonomists for standard genome sequencing and annotation.</title>
        <authorList>
            <consortium name="The Broad Institute Genomics Platform"/>
            <consortium name="The Broad Institute Genome Sequencing Center for Infectious Disease"/>
            <person name="Wu L."/>
            <person name="Ma J."/>
        </authorList>
    </citation>
    <scope>NUCLEOTIDE SEQUENCE [LARGE SCALE GENOMIC DNA]</scope>
    <source>
        <strain evidence="3 4">JCM 9933</strain>
    </source>
</reference>
<dbReference type="RefSeq" id="WP_343897688.1">
    <property type="nucleotide sequence ID" value="NZ_BAAAFZ010000081.1"/>
</dbReference>
<protein>
    <submittedName>
        <fullName evidence="3">DinB family protein</fullName>
    </submittedName>
</protein>
<evidence type="ECO:0000313" key="4">
    <source>
        <dbReference type="Proteomes" id="UP001501588"/>
    </source>
</evidence>
<dbReference type="SUPFAM" id="SSF109854">
    <property type="entry name" value="DinB/YfiT-like putative metalloenzymes"/>
    <property type="match status" value="1"/>
</dbReference>
<proteinExistence type="inferred from homology"/>
<evidence type="ECO:0000256" key="2">
    <source>
        <dbReference type="ARBA" id="ARBA00022723"/>
    </source>
</evidence>
<comment type="caution">
    <text evidence="3">The sequence shown here is derived from an EMBL/GenBank/DDBJ whole genome shotgun (WGS) entry which is preliminary data.</text>
</comment>
<sequence>MQDAALLPYRSLAYNNAWANHRLLAACARLPQAEWTAPRTGFFPSLRATLNHILVIDRFYVDAMEGGTLGPAAWADREPCADVAALQAAQGDADRRLIAVVEALDGAAGLGRIVSVHRGEGRVQRERMDRLLLHLFQHDIHHRGQAHGMLSGTGAAPPQLDEFFNEGEAPLRAGDFAALGFTEEGIWGKWHRLAQEPQPR</sequence>
<organism evidence="3 4">
    <name type="scientific">Craurococcus roseus</name>
    <dbReference type="NCBI Taxonomy" id="77585"/>
    <lineage>
        <taxon>Bacteria</taxon>
        <taxon>Pseudomonadati</taxon>
        <taxon>Pseudomonadota</taxon>
        <taxon>Alphaproteobacteria</taxon>
        <taxon>Acetobacterales</taxon>
        <taxon>Acetobacteraceae</taxon>
        <taxon>Craurococcus</taxon>
    </lineage>
</organism>
<dbReference type="Proteomes" id="UP001501588">
    <property type="component" value="Unassembled WGS sequence"/>
</dbReference>
<accession>A0ABN1G1Y5</accession>
<dbReference type="PANTHER" id="PTHR37302">
    <property type="entry name" value="SLR1116 PROTEIN"/>
    <property type="match status" value="1"/>
</dbReference>
<keyword evidence="2" id="KW-0479">Metal-binding</keyword>
<dbReference type="PANTHER" id="PTHR37302:SF3">
    <property type="entry name" value="DAMAGE-INDUCIBLE PROTEIN DINB"/>
    <property type="match status" value="1"/>
</dbReference>
<dbReference type="Pfam" id="PF05163">
    <property type="entry name" value="DinB"/>
    <property type="match status" value="1"/>
</dbReference>
<comment type="similarity">
    <text evidence="1">Belongs to the DinB family.</text>
</comment>
<dbReference type="EMBL" id="BAAAFZ010000081">
    <property type="protein sequence ID" value="GAA0602274.1"/>
    <property type="molecule type" value="Genomic_DNA"/>
</dbReference>
<name>A0ABN1G1Y5_9PROT</name>
<evidence type="ECO:0000313" key="3">
    <source>
        <dbReference type="EMBL" id="GAA0602274.1"/>
    </source>
</evidence>
<dbReference type="Gene3D" id="1.20.120.450">
    <property type="entry name" value="dinb family like domain"/>
    <property type="match status" value="1"/>
</dbReference>
<gene>
    <name evidence="3" type="ORF">GCM10009416_45170</name>
</gene>